<comment type="caution">
    <text evidence="2">The sequence shown here is derived from an EMBL/GenBank/DDBJ whole genome shotgun (WGS) entry which is preliminary data.</text>
</comment>
<evidence type="ECO:0000313" key="4">
    <source>
        <dbReference type="EMBL" id="CAH9148350.1"/>
    </source>
</evidence>
<dbReference type="Proteomes" id="UP001152523">
    <property type="component" value="Unassembled WGS sequence"/>
</dbReference>
<dbReference type="EMBL" id="CAMAPF010001168">
    <property type="protein sequence ID" value="CAH9148350.1"/>
    <property type="molecule type" value="Genomic_DNA"/>
</dbReference>
<organism evidence="2 5">
    <name type="scientific">Cuscuta epithymum</name>
    <dbReference type="NCBI Taxonomy" id="186058"/>
    <lineage>
        <taxon>Eukaryota</taxon>
        <taxon>Viridiplantae</taxon>
        <taxon>Streptophyta</taxon>
        <taxon>Embryophyta</taxon>
        <taxon>Tracheophyta</taxon>
        <taxon>Spermatophyta</taxon>
        <taxon>Magnoliopsida</taxon>
        <taxon>eudicotyledons</taxon>
        <taxon>Gunneridae</taxon>
        <taxon>Pentapetalae</taxon>
        <taxon>asterids</taxon>
        <taxon>lamiids</taxon>
        <taxon>Solanales</taxon>
        <taxon>Convolvulaceae</taxon>
        <taxon>Cuscuteae</taxon>
        <taxon>Cuscuta</taxon>
        <taxon>Cuscuta subgen. Cuscuta</taxon>
    </lineage>
</organism>
<dbReference type="AlphaFoldDB" id="A0AAV0E531"/>
<evidence type="ECO:0000313" key="3">
    <source>
        <dbReference type="EMBL" id="CAH9117137.1"/>
    </source>
</evidence>
<proteinExistence type="predicted"/>
<reference evidence="2" key="1">
    <citation type="submission" date="2022-07" db="EMBL/GenBank/DDBJ databases">
        <authorList>
            <person name="Macas J."/>
            <person name="Novak P."/>
            <person name="Neumann P."/>
        </authorList>
    </citation>
    <scope>NUCLEOTIDE SEQUENCE</scope>
</reference>
<evidence type="ECO:0000313" key="1">
    <source>
        <dbReference type="EMBL" id="CAH9117127.1"/>
    </source>
</evidence>
<evidence type="ECO:0000313" key="5">
    <source>
        <dbReference type="Proteomes" id="UP001152523"/>
    </source>
</evidence>
<gene>
    <name evidence="1" type="ORF">CEPIT_LOCUS21757</name>
    <name evidence="2" type="ORF">CEPIT_LOCUS21759</name>
    <name evidence="3" type="ORF">CEPIT_LOCUS21760</name>
    <name evidence="4" type="ORF">CEPIT_LOCUS44446</name>
</gene>
<keyword evidence="5" id="KW-1185">Reference proteome</keyword>
<dbReference type="EMBL" id="CAMAPF010000366">
    <property type="protein sequence ID" value="CAH9117133.1"/>
    <property type="molecule type" value="Genomic_DNA"/>
</dbReference>
<evidence type="ECO:0000313" key="2">
    <source>
        <dbReference type="EMBL" id="CAH9117133.1"/>
    </source>
</evidence>
<protein>
    <submittedName>
        <fullName evidence="2">Uncharacterized protein</fullName>
    </submittedName>
</protein>
<dbReference type="EMBL" id="CAMAPF010000366">
    <property type="protein sequence ID" value="CAH9117127.1"/>
    <property type="molecule type" value="Genomic_DNA"/>
</dbReference>
<dbReference type="EMBL" id="CAMAPF010000366">
    <property type="protein sequence ID" value="CAH9117137.1"/>
    <property type="molecule type" value="Genomic_DNA"/>
</dbReference>
<sequence length="125" mass="14630">MEMESAHRYKIVPKLEEDPYDELQGAEVIKKYSNLYDSARTAVVVEDKDLVYLGMLNDYFVKNKKEATVLNKLLCEGETRRENLSSQYKGLPLNWRGRVFVMKQGQKDNGFYDIFGKDRVVIFLH</sequence>
<accession>A0AAV0E531</accession>
<name>A0AAV0E531_9ASTE</name>